<gene>
    <name evidence="1" type="ORF">PsorP6_014718</name>
</gene>
<accession>A0ACC0VTX8</accession>
<keyword evidence="2" id="KW-1185">Reference proteome</keyword>
<protein>
    <submittedName>
        <fullName evidence="1">Uncharacterized protein</fullName>
    </submittedName>
</protein>
<evidence type="ECO:0000313" key="1">
    <source>
        <dbReference type="EMBL" id="KAI9909379.1"/>
    </source>
</evidence>
<sequence length="321" mass="34909">MRLVIDTDAGVDDAVAILMALHAFPGDEIVAISTVFGNVDVHQANHNVAHILDAAGRPTIPVFSGASKAIVASVSEKRWEGHGPDGLGGEAGKVEASLTLARQNEAVQHLIDLAQQHRGELVIAAIGPLTNIALAMLLDPNFVSHVKTLVVMGGLSRGEGNSTRHAEYNVSCDPEATNIVYQHCTAQQLYVVPFETCLDNMLTWKTFDSIFHTEVNANGQYLKKIWRFTRAFCEDEGFMPCDAYAIAILLHPEYIKTASRVKGHIHLAPDERRGASLYDKNCAPDEANVTLVTEIDARVFVDLLHHLSAMKAQDVLVAATK</sequence>
<dbReference type="EMBL" id="CM047586">
    <property type="protein sequence ID" value="KAI9909379.1"/>
    <property type="molecule type" value="Genomic_DNA"/>
</dbReference>
<proteinExistence type="predicted"/>
<evidence type="ECO:0000313" key="2">
    <source>
        <dbReference type="Proteomes" id="UP001163321"/>
    </source>
</evidence>
<dbReference type="Proteomes" id="UP001163321">
    <property type="component" value="Chromosome 7"/>
</dbReference>
<name>A0ACC0VTX8_9STRA</name>
<organism evidence="1 2">
    <name type="scientific">Peronosclerospora sorghi</name>
    <dbReference type="NCBI Taxonomy" id="230839"/>
    <lineage>
        <taxon>Eukaryota</taxon>
        <taxon>Sar</taxon>
        <taxon>Stramenopiles</taxon>
        <taxon>Oomycota</taxon>
        <taxon>Peronosporomycetes</taxon>
        <taxon>Peronosporales</taxon>
        <taxon>Peronosporaceae</taxon>
        <taxon>Peronosclerospora</taxon>
    </lineage>
</organism>
<comment type="caution">
    <text evidence="1">The sequence shown here is derived from an EMBL/GenBank/DDBJ whole genome shotgun (WGS) entry which is preliminary data.</text>
</comment>
<reference evidence="1 2" key="1">
    <citation type="journal article" date="2022" name="bioRxiv">
        <title>The genome of the oomycete Peronosclerospora sorghi, a cosmopolitan pathogen of maize and sorghum, is inflated with dispersed pseudogenes.</title>
        <authorList>
            <person name="Fletcher K."/>
            <person name="Martin F."/>
            <person name="Isakeit T."/>
            <person name="Cavanaugh K."/>
            <person name="Magill C."/>
            <person name="Michelmore R."/>
        </authorList>
    </citation>
    <scope>NUCLEOTIDE SEQUENCE [LARGE SCALE GENOMIC DNA]</scope>
    <source>
        <strain evidence="1">P6</strain>
    </source>
</reference>